<keyword evidence="1" id="KW-0732">Signal</keyword>
<dbReference type="AlphaFoldDB" id="A0AAD9SIK0"/>
<proteinExistence type="predicted"/>
<dbReference type="PANTHER" id="PTHR24148:SF73">
    <property type="entry name" value="HET DOMAIN PROTEIN (AFU_ORTHOLOGUE AFUA_8G01020)"/>
    <property type="match status" value="1"/>
</dbReference>
<evidence type="ECO:0000313" key="2">
    <source>
        <dbReference type="EMBL" id="KAK2609812.1"/>
    </source>
</evidence>
<keyword evidence="3" id="KW-1185">Reference proteome</keyword>
<sequence>MTVNTHSRAVDYCMAFLQWRALLLQYFELVSGSEINNAERRQRVSLCEHQRRFCLTLSLGQPIRMNTDSKRSDLPDLEKSWLERCYCVFSNLIKARLPRLPIDEDLMAFSDMGDDMEPEVTRQFLQDNFAEYMMGRCFCITDLGDLGLGSGAMARGDIVVVPYGCSTPVLLRPEGFSAPDRDRQRTQEYRFVGDAYIHGYMDGEAIVNGTKEEFILH</sequence>
<name>A0AAD9SIK0_PHOAM</name>
<dbReference type="EMBL" id="JAUJFL010000002">
    <property type="protein sequence ID" value="KAK2609812.1"/>
    <property type="molecule type" value="Genomic_DNA"/>
</dbReference>
<evidence type="ECO:0000256" key="1">
    <source>
        <dbReference type="SAM" id="SignalP"/>
    </source>
</evidence>
<gene>
    <name evidence="2" type="ORF">N8I77_003291</name>
</gene>
<feature type="chain" id="PRO_5041994998" evidence="1">
    <location>
        <begin position="33"/>
        <end position="217"/>
    </location>
</feature>
<comment type="caution">
    <text evidence="2">The sequence shown here is derived from an EMBL/GenBank/DDBJ whole genome shotgun (WGS) entry which is preliminary data.</text>
</comment>
<organism evidence="2 3">
    <name type="scientific">Phomopsis amygdali</name>
    <name type="common">Fusicoccum amygdali</name>
    <dbReference type="NCBI Taxonomy" id="1214568"/>
    <lineage>
        <taxon>Eukaryota</taxon>
        <taxon>Fungi</taxon>
        <taxon>Dikarya</taxon>
        <taxon>Ascomycota</taxon>
        <taxon>Pezizomycotina</taxon>
        <taxon>Sordariomycetes</taxon>
        <taxon>Sordariomycetidae</taxon>
        <taxon>Diaporthales</taxon>
        <taxon>Diaporthaceae</taxon>
        <taxon>Diaporthe</taxon>
    </lineage>
</organism>
<dbReference type="Proteomes" id="UP001265746">
    <property type="component" value="Unassembled WGS sequence"/>
</dbReference>
<protein>
    <submittedName>
        <fullName evidence="2">Uncharacterized protein</fullName>
    </submittedName>
</protein>
<dbReference type="PANTHER" id="PTHR24148">
    <property type="entry name" value="ANKYRIN REPEAT DOMAIN-CONTAINING PROTEIN 39 HOMOLOG-RELATED"/>
    <property type="match status" value="1"/>
</dbReference>
<accession>A0AAD9SIK0</accession>
<feature type="signal peptide" evidence="1">
    <location>
        <begin position="1"/>
        <end position="32"/>
    </location>
</feature>
<evidence type="ECO:0000313" key="3">
    <source>
        <dbReference type="Proteomes" id="UP001265746"/>
    </source>
</evidence>
<reference evidence="2" key="1">
    <citation type="submission" date="2023-06" db="EMBL/GenBank/DDBJ databases">
        <authorList>
            <person name="Noh H."/>
        </authorList>
    </citation>
    <scope>NUCLEOTIDE SEQUENCE</scope>
    <source>
        <strain evidence="2">DUCC20226</strain>
    </source>
</reference>
<dbReference type="Pfam" id="PF26639">
    <property type="entry name" value="Het-6_barrel"/>
    <property type="match status" value="1"/>
</dbReference>
<dbReference type="InterPro" id="IPR052895">
    <property type="entry name" value="HetReg/Transcr_Mod"/>
</dbReference>